<dbReference type="InterPro" id="IPR036390">
    <property type="entry name" value="WH_DNA-bd_sf"/>
</dbReference>
<sequence>MFQQLVAACREYPVHGREKAFLNGVASFADENGFIPRTSNQQLAHWTGFSVRTVQRAVGDLEKRGVLVRHRRHNNANAFTILIDPASGGLRAADQNSRRPSVPPQPAPAPVAEPRPASPQAAPRPELPAPQPDDEPEKVAPITPTTSHIGTRWGIYGNGLTFIDAQIRDLLSRGWTQATLDKALGSRTDDVKHPFGVIRHRLENLTKRKPPTESGDMPRHKFKCWTCGVPTDNQSRSCESCAAERAEAKPKKRGWREIKAMIEATAEAKSDPDAEG</sequence>
<dbReference type="Gene3D" id="1.10.10.10">
    <property type="entry name" value="Winged helix-like DNA-binding domain superfamily/Winged helix DNA-binding domain"/>
    <property type="match status" value="1"/>
</dbReference>
<dbReference type="Proteomes" id="UP001595823">
    <property type="component" value="Unassembled WGS sequence"/>
</dbReference>
<dbReference type="EMBL" id="JBHSDK010000004">
    <property type="protein sequence ID" value="MFC4334332.1"/>
    <property type="molecule type" value="Genomic_DNA"/>
</dbReference>
<feature type="compositionally biased region" description="Pro residues" evidence="1">
    <location>
        <begin position="101"/>
        <end position="117"/>
    </location>
</feature>
<evidence type="ECO:0000256" key="1">
    <source>
        <dbReference type="SAM" id="MobiDB-lite"/>
    </source>
</evidence>
<proteinExistence type="predicted"/>
<evidence type="ECO:0000313" key="2">
    <source>
        <dbReference type="EMBL" id="MFC4334332.1"/>
    </source>
</evidence>
<feature type="region of interest" description="Disordered" evidence="1">
    <location>
        <begin position="90"/>
        <end position="150"/>
    </location>
</feature>
<dbReference type="InterPro" id="IPR036388">
    <property type="entry name" value="WH-like_DNA-bd_sf"/>
</dbReference>
<dbReference type="Pfam" id="PF13730">
    <property type="entry name" value="HTH_36"/>
    <property type="match status" value="1"/>
</dbReference>
<gene>
    <name evidence="2" type="ORF">ACFPET_03875</name>
</gene>
<comment type="caution">
    <text evidence="2">The sequence shown here is derived from an EMBL/GenBank/DDBJ whole genome shotgun (WGS) entry which is preliminary data.</text>
</comment>
<organism evidence="2 3">
    <name type="scientific">Salininema proteolyticum</name>
    <dbReference type="NCBI Taxonomy" id="1607685"/>
    <lineage>
        <taxon>Bacteria</taxon>
        <taxon>Bacillati</taxon>
        <taxon>Actinomycetota</taxon>
        <taxon>Actinomycetes</taxon>
        <taxon>Glycomycetales</taxon>
        <taxon>Glycomycetaceae</taxon>
        <taxon>Salininema</taxon>
    </lineage>
</organism>
<name>A0ABV8TUH0_9ACTN</name>
<accession>A0ABV8TUH0</accession>
<evidence type="ECO:0000313" key="3">
    <source>
        <dbReference type="Proteomes" id="UP001595823"/>
    </source>
</evidence>
<reference evidence="3" key="1">
    <citation type="journal article" date="2019" name="Int. J. Syst. Evol. Microbiol.">
        <title>The Global Catalogue of Microorganisms (GCM) 10K type strain sequencing project: providing services to taxonomists for standard genome sequencing and annotation.</title>
        <authorList>
            <consortium name="The Broad Institute Genomics Platform"/>
            <consortium name="The Broad Institute Genome Sequencing Center for Infectious Disease"/>
            <person name="Wu L."/>
            <person name="Ma J."/>
        </authorList>
    </citation>
    <scope>NUCLEOTIDE SEQUENCE [LARGE SCALE GENOMIC DNA]</scope>
    <source>
        <strain evidence="3">IBRC-M 10908</strain>
    </source>
</reference>
<dbReference type="RefSeq" id="WP_380618072.1">
    <property type="nucleotide sequence ID" value="NZ_JBHSDK010000004.1"/>
</dbReference>
<keyword evidence="3" id="KW-1185">Reference proteome</keyword>
<dbReference type="SUPFAM" id="SSF46785">
    <property type="entry name" value="Winged helix' DNA-binding domain"/>
    <property type="match status" value="1"/>
</dbReference>
<protein>
    <submittedName>
        <fullName evidence="2">Helix-turn-helix domain-containing protein</fullName>
    </submittedName>
</protein>